<keyword evidence="1 4" id="KW-0328">Glycosyltransferase</keyword>
<comment type="function">
    <text evidence="4">Catalyzes the base-exchange of a guanine (G) residue with the queuine precursor 7-aminomethyl-7-deazaguanine (PreQ1) at position 34 (anticodon wobble position) in tRNAs with GU(N) anticodons (tRNA-Asp, -Asn, -His and -Tyr). Catalysis occurs through a double-displacement mechanism. The nucleophile active site attacks the C1' of nucleotide 34 to detach the guanine base from the RNA, forming a covalent enzyme-RNA intermediate. The proton acceptor active site deprotonates the incoming PreQ1, allowing a nucleophilic attack on the C1' of the ribose to form the product. After dissociation, two additional enzymatic reactions on the tRNA convert PreQ1 to queuine (Q), resulting in the hypermodified nucleoside queuosine (7-(((4,5-cis-dihydroxy-2-cyclopenten-1-yl)amino)methyl)-7-deazaguanosine).</text>
</comment>
<name>A0A1G2QFM2_9BACT</name>
<feature type="active site" description="Proton acceptor" evidence="4">
    <location>
        <position position="93"/>
    </location>
</feature>
<dbReference type="PANTHER" id="PTHR46499">
    <property type="entry name" value="QUEUINE TRNA-RIBOSYLTRANSFERASE"/>
    <property type="match status" value="1"/>
</dbReference>
<evidence type="ECO:0000313" key="6">
    <source>
        <dbReference type="EMBL" id="OHA59404.1"/>
    </source>
</evidence>
<comment type="catalytic activity">
    <reaction evidence="4">
        <text>7-aminomethyl-7-carbaguanine + guanosine(34) in tRNA = 7-aminomethyl-7-carbaguanosine(34) in tRNA + guanine</text>
        <dbReference type="Rhea" id="RHEA:24104"/>
        <dbReference type="Rhea" id="RHEA-COMP:10341"/>
        <dbReference type="Rhea" id="RHEA-COMP:10342"/>
        <dbReference type="ChEBI" id="CHEBI:16235"/>
        <dbReference type="ChEBI" id="CHEBI:58703"/>
        <dbReference type="ChEBI" id="CHEBI:74269"/>
        <dbReference type="ChEBI" id="CHEBI:82833"/>
        <dbReference type="EC" id="2.4.2.29"/>
    </reaction>
</comment>
<feature type="domain" description="tRNA-guanine(15) transglycosylase-like" evidence="5">
    <location>
        <begin position="110"/>
        <end position="397"/>
    </location>
</feature>
<dbReference type="InterPro" id="IPR036511">
    <property type="entry name" value="TGT-like_sf"/>
</dbReference>
<dbReference type="SUPFAM" id="SSF51713">
    <property type="entry name" value="tRNA-guanine transglycosylase"/>
    <property type="match status" value="1"/>
</dbReference>
<evidence type="ECO:0000256" key="2">
    <source>
        <dbReference type="ARBA" id="ARBA00022679"/>
    </source>
</evidence>
<keyword evidence="4" id="KW-0479">Metal-binding</keyword>
<keyword evidence="3 4" id="KW-0819">tRNA processing</keyword>
<feature type="binding site" evidence="4">
    <location>
        <position position="249"/>
    </location>
    <ligand>
        <name>substrate</name>
    </ligand>
</feature>
<comment type="subunit">
    <text evidence="4">Homodimer. Within each dimer, one monomer is responsible for RNA recognition and catalysis, while the other monomer binds to the replacement base PreQ1.</text>
</comment>
<dbReference type="HAMAP" id="MF_00168">
    <property type="entry name" value="Q_tRNA_Tgt"/>
    <property type="match status" value="1"/>
</dbReference>
<dbReference type="Pfam" id="PF01702">
    <property type="entry name" value="TGT"/>
    <property type="match status" value="1"/>
</dbReference>
<keyword evidence="4" id="KW-0862">Zinc</keyword>
<feature type="binding site" evidence="4">
    <location>
        <position position="334"/>
    </location>
    <ligand>
        <name>Zn(2+)</name>
        <dbReference type="ChEBI" id="CHEBI:29105"/>
    </ligand>
</feature>
<keyword evidence="2 4" id="KW-0808">Transferase</keyword>
<evidence type="ECO:0000256" key="3">
    <source>
        <dbReference type="ARBA" id="ARBA00022694"/>
    </source>
</evidence>
<feature type="binding site" evidence="4">
    <location>
        <position position="221"/>
    </location>
    <ligand>
        <name>substrate</name>
    </ligand>
</feature>
<feature type="region of interest" description="RNA binding" evidence="4">
    <location>
        <begin position="277"/>
        <end position="283"/>
    </location>
</feature>
<dbReference type="STRING" id="1802439.A2589_00855"/>
<dbReference type="UniPathway" id="UPA00392"/>
<dbReference type="EMBL" id="MHTK01000006">
    <property type="protein sequence ID" value="OHA59404.1"/>
    <property type="molecule type" value="Genomic_DNA"/>
</dbReference>
<dbReference type="GO" id="GO:0005829">
    <property type="term" value="C:cytosol"/>
    <property type="evidence" value="ECO:0007669"/>
    <property type="project" value="TreeGrafter"/>
</dbReference>
<gene>
    <name evidence="4" type="primary">tgt</name>
    <name evidence="6" type="ORF">A2589_00855</name>
</gene>
<dbReference type="InterPro" id="IPR002616">
    <property type="entry name" value="tRNA_ribo_trans-like"/>
</dbReference>
<dbReference type="PANTHER" id="PTHR46499:SF1">
    <property type="entry name" value="QUEUINE TRNA-RIBOSYLTRANSFERASE"/>
    <property type="match status" value="1"/>
</dbReference>
<dbReference type="GO" id="GO:0008479">
    <property type="term" value="F:tRNA-guanosine(34) queuine transglycosylase activity"/>
    <property type="evidence" value="ECO:0007669"/>
    <property type="project" value="UniProtKB-UniRule"/>
</dbReference>
<dbReference type="Gene3D" id="3.20.20.105">
    <property type="entry name" value="Queuine tRNA-ribosyltransferase-like"/>
    <property type="match status" value="1"/>
</dbReference>
<dbReference type="GO" id="GO:0046872">
    <property type="term" value="F:metal ion binding"/>
    <property type="evidence" value="ECO:0007669"/>
    <property type="project" value="UniProtKB-KW"/>
</dbReference>
<feature type="binding site" evidence="4">
    <location>
        <begin position="93"/>
        <end position="97"/>
    </location>
    <ligand>
        <name>substrate</name>
    </ligand>
</feature>
<dbReference type="InterPro" id="IPR004803">
    <property type="entry name" value="TGT"/>
</dbReference>
<feature type="binding site" evidence="4">
    <location>
        <position position="336"/>
    </location>
    <ligand>
        <name>Zn(2+)</name>
        <dbReference type="ChEBI" id="CHEBI:29105"/>
    </ligand>
</feature>
<feature type="binding site" evidence="4">
    <location>
        <position position="175"/>
    </location>
    <ligand>
        <name>substrate</name>
    </ligand>
</feature>
<organism evidence="6 7">
    <name type="scientific">Candidatus Vogelbacteria bacterium RIFOXYD1_FULL_46_19</name>
    <dbReference type="NCBI Taxonomy" id="1802439"/>
    <lineage>
        <taxon>Bacteria</taxon>
        <taxon>Candidatus Vogeliibacteriota</taxon>
    </lineage>
</organism>
<keyword evidence="4" id="KW-0671">Queuosine biosynthesis</keyword>
<evidence type="ECO:0000256" key="4">
    <source>
        <dbReference type="HAMAP-Rule" id="MF_00168"/>
    </source>
</evidence>
<sequence length="400" mass="43762">MNPINFQVAKTTGRLARAGVLATPHGEMLTPTLTVVGTKGTVKALTPEQLRAVGVQAVLANTYHLYLEPGDEQVAAAGGLHQFMNWAGPIYTDSGGFQVFSLGAAYGEGGVTKFAATGEQNAKTMAAEGVVKLARIDDDGVTFKSHLDGSEHRLTPEKSIAIQHNLKADVIFAFDECTSPQADYRYQVEALERTHSWAKRSLAYHQASSPAEEQGLFGIIQGGRFEDLRRRSAETLSAMTGLAGFGIGGSFSKADLGASIEIVSEILPRDKPRHLLGIGEPEDLLAGVAAGIDTFDCVAPTRMARNGTLYTRQGKINIFNNRYRSALRPIEEECDCYTCRHYTQAYLAHLFRSKEMLAATLASIHNLRFIVRLLEEIRQAILDNNFSTFQTAFLTDYCRH</sequence>
<protein>
    <recommendedName>
        <fullName evidence="4">Queuine tRNA-ribosyltransferase</fullName>
        <ecNumber evidence="4">2.4.2.29</ecNumber>
    </recommendedName>
    <alternativeName>
        <fullName evidence="4">Guanine insertion enzyme</fullName>
    </alternativeName>
    <alternativeName>
        <fullName evidence="4">tRNA-guanine transglycosylase</fullName>
    </alternativeName>
</protein>
<proteinExistence type="inferred from homology"/>
<dbReference type="Proteomes" id="UP000177838">
    <property type="component" value="Unassembled WGS sequence"/>
</dbReference>
<dbReference type="NCBIfam" id="TIGR00430">
    <property type="entry name" value="Q_tRNA_tgt"/>
    <property type="match status" value="1"/>
</dbReference>
<dbReference type="EC" id="2.4.2.29" evidence="4"/>
<evidence type="ECO:0000256" key="1">
    <source>
        <dbReference type="ARBA" id="ARBA00022676"/>
    </source>
</evidence>
<comment type="caution">
    <text evidence="6">The sequence shown here is derived from an EMBL/GenBank/DDBJ whole genome shotgun (WGS) entry which is preliminary data.</text>
</comment>
<feature type="active site" description="Nucleophile" evidence="4">
    <location>
        <position position="296"/>
    </location>
</feature>
<dbReference type="NCBIfam" id="TIGR00449">
    <property type="entry name" value="tgt_general"/>
    <property type="match status" value="1"/>
</dbReference>
<feature type="binding site" evidence="4">
    <location>
        <position position="365"/>
    </location>
    <ligand>
        <name>Zn(2+)</name>
        <dbReference type="ChEBI" id="CHEBI:29105"/>
    </ligand>
</feature>
<feature type="region of interest" description="RNA binding; important for wobble base 34 recognition" evidence="4">
    <location>
        <begin position="301"/>
        <end position="305"/>
    </location>
</feature>
<feature type="binding site" evidence="4">
    <location>
        <position position="339"/>
    </location>
    <ligand>
        <name>Zn(2+)</name>
        <dbReference type="ChEBI" id="CHEBI:29105"/>
    </ligand>
</feature>
<comment type="pathway">
    <text evidence="4">tRNA modification; tRNA-queuosine biosynthesis.</text>
</comment>
<evidence type="ECO:0000313" key="7">
    <source>
        <dbReference type="Proteomes" id="UP000177838"/>
    </source>
</evidence>
<dbReference type="GO" id="GO:0008616">
    <property type="term" value="P:tRNA queuosine(34) biosynthetic process"/>
    <property type="evidence" value="ECO:0007669"/>
    <property type="project" value="UniProtKB-UniRule"/>
</dbReference>
<reference evidence="6 7" key="1">
    <citation type="journal article" date="2016" name="Nat. Commun.">
        <title>Thousands of microbial genomes shed light on interconnected biogeochemical processes in an aquifer system.</title>
        <authorList>
            <person name="Anantharaman K."/>
            <person name="Brown C.T."/>
            <person name="Hug L.A."/>
            <person name="Sharon I."/>
            <person name="Castelle C.J."/>
            <person name="Probst A.J."/>
            <person name="Thomas B.C."/>
            <person name="Singh A."/>
            <person name="Wilkins M.J."/>
            <person name="Karaoz U."/>
            <person name="Brodie E.L."/>
            <person name="Williams K.H."/>
            <person name="Hubbard S.S."/>
            <person name="Banfield J.F."/>
        </authorList>
    </citation>
    <scope>NUCLEOTIDE SEQUENCE [LARGE SCALE GENOMIC DNA]</scope>
</reference>
<comment type="cofactor">
    <cofactor evidence="4">
        <name>Zn(2+)</name>
        <dbReference type="ChEBI" id="CHEBI:29105"/>
    </cofactor>
    <text evidence="4">Binds 1 zinc ion per subunit.</text>
</comment>
<evidence type="ECO:0000259" key="5">
    <source>
        <dbReference type="Pfam" id="PF01702"/>
    </source>
</evidence>
<comment type="similarity">
    <text evidence="4">Belongs to the queuine tRNA-ribosyltransferase family.</text>
</comment>
<dbReference type="InterPro" id="IPR050076">
    <property type="entry name" value="ArchSynthase1/Queuine_TRR"/>
</dbReference>
<dbReference type="AlphaFoldDB" id="A0A1G2QFM2"/>
<accession>A0A1G2QFM2</accession>